<accession>A0A6J2TIL7</accession>
<dbReference type="InterPro" id="IPR043313">
    <property type="entry name" value="LRMDA"/>
</dbReference>
<dbReference type="PANTHER" id="PTHR46282:SF1">
    <property type="entry name" value="LEUCINE-RICH REPEAT-CONTAINING PROTEIN 72-LIKE"/>
    <property type="match status" value="1"/>
</dbReference>
<evidence type="ECO:0000313" key="2">
    <source>
        <dbReference type="Proteomes" id="UP000504634"/>
    </source>
</evidence>
<dbReference type="AlphaFoldDB" id="A0A6J2TIL7"/>
<organism evidence="2 3">
    <name type="scientific">Drosophila lebanonensis</name>
    <name type="common">Fruit fly</name>
    <name type="synonym">Scaptodrosophila lebanonensis</name>
    <dbReference type="NCBI Taxonomy" id="7225"/>
    <lineage>
        <taxon>Eukaryota</taxon>
        <taxon>Metazoa</taxon>
        <taxon>Ecdysozoa</taxon>
        <taxon>Arthropoda</taxon>
        <taxon>Hexapoda</taxon>
        <taxon>Insecta</taxon>
        <taxon>Pterygota</taxon>
        <taxon>Neoptera</taxon>
        <taxon>Endopterygota</taxon>
        <taxon>Diptera</taxon>
        <taxon>Brachycera</taxon>
        <taxon>Muscomorpha</taxon>
        <taxon>Ephydroidea</taxon>
        <taxon>Drosophilidae</taxon>
        <taxon>Scaptodrosophila</taxon>
    </lineage>
</organism>
<protein>
    <submittedName>
        <fullName evidence="3">Uncharacterized protein LOC115625095</fullName>
    </submittedName>
</protein>
<dbReference type="Gene3D" id="3.80.10.10">
    <property type="entry name" value="Ribonuclease Inhibitor"/>
    <property type="match status" value="1"/>
</dbReference>
<dbReference type="InterPro" id="IPR032675">
    <property type="entry name" value="LRR_dom_sf"/>
</dbReference>
<dbReference type="RefSeq" id="XP_030375854.1">
    <property type="nucleotide sequence ID" value="XM_030519994.1"/>
</dbReference>
<dbReference type="GeneID" id="115625095"/>
<keyword evidence="2" id="KW-1185">Reference proteome</keyword>
<dbReference type="Proteomes" id="UP000504634">
    <property type="component" value="Unplaced"/>
</dbReference>
<dbReference type="PANTHER" id="PTHR46282">
    <property type="entry name" value="LEUCINE-RICH MELANOCYTE DIFFERENTIATION-ASSOCIATED PROTEIN"/>
    <property type="match status" value="1"/>
</dbReference>
<proteinExistence type="predicted"/>
<evidence type="ECO:0000256" key="1">
    <source>
        <dbReference type="SAM" id="MobiDB-lite"/>
    </source>
</evidence>
<evidence type="ECO:0000313" key="3">
    <source>
        <dbReference type="RefSeq" id="XP_030375854.1"/>
    </source>
</evidence>
<dbReference type="SUPFAM" id="SSF52058">
    <property type="entry name" value="L domain-like"/>
    <property type="match status" value="1"/>
</dbReference>
<name>A0A6J2TIL7_DROLE</name>
<feature type="region of interest" description="Disordered" evidence="1">
    <location>
        <begin position="237"/>
        <end position="258"/>
    </location>
</feature>
<gene>
    <name evidence="3" type="primary">LOC115625095</name>
</gene>
<dbReference type="OrthoDB" id="10251250at2759"/>
<reference evidence="3" key="1">
    <citation type="submission" date="2025-08" db="UniProtKB">
        <authorList>
            <consortium name="RefSeq"/>
        </authorList>
    </citation>
    <scope>IDENTIFICATION</scope>
    <source>
        <strain evidence="3">11010-0011.00</strain>
        <tissue evidence="3">Whole body</tissue>
    </source>
</reference>
<dbReference type="CTD" id="64872"/>
<sequence length="289" mass="32097">MSETSGRSHSEDSYLYDLLKTCANLQSLESLCPAIDYDCNYNDAYGYGEKMISTNPCSISGSSYTSEASFTEGILEENGRISLAYENLRTIPRRIADKFAAQTKYLDLSHNNFRNLSFLSFFEELHTLILDRNENLDVSTLPYLPSLSILWINNCNISIVSDWIHRIERQCPTLEHLSIMGNPGLCNLPIDYRLYCLQVLPNLKYLDGIPRCALGGRPHIPGRVSSSSCTSFAGHESTSASASDNRHQTLNGSKASSPTLSFKDLFRMKQRKKGGWGGGVGYSNGSSTN</sequence>